<accession>A0A7W7CRK5</accession>
<protein>
    <submittedName>
        <fullName evidence="2">Uncharacterized protein</fullName>
    </submittedName>
</protein>
<name>A0A7W7CRK5_9ACTN</name>
<evidence type="ECO:0000313" key="3">
    <source>
        <dbReference type="Proteomes" id="UP000542742"/>
    </source>
</evidence>
<organism evidence="2 3">
    <name type="scientific">Paractinoplanes abujensis</name>
    <dbReference type="NCBI Taxonomy" id="882441"/>
    <lineage>
        <taxon>Bacteria</taxon>
        <taxon>Bacillati</taxon>
        <taxon>Actinomycetota</taxon>
        <taxon>Actinomycetes</taxon>
        <taxon>Micromonosporales</taxon>
        <taxon>Micromonosporaceae</taxon>
        <taxon>Paractinoplanes</taxon>
    </lineage>
</organism>
<dbReference type="EMBL" id="JACHMF010000001">
    <property type="protein sequence ID" value="MBB4693421.1"/>
    <property type="molecule type" value="Genomic_DNA"/>
</dbReference>
<keyword evidence="3" id="KW-1185">Reference proteome</keyword>
<evidence type="ECO:0000256" key="1">
    <source>
        <dbReference type="SAM" id="MobiDB-lite"/>
    </source>
</evidence>
<dbReference type="AlphaFoldDB" id="A0A7W7CRK5"/>
<dbReference type="Proteomes" id="UP000542742">
    <property type="component" value="Unassembled WGS sequence"/>
</dbReference>
<reference evidence="2 3" key="1">
    <citation type="submission" date="2020-08" db="EMBL/GenBank/DDBJ databases">
        <title>Sequencing the genomes of 1000 actinobacteria strains.</title>
        <authorList>
            <person name="Klenk H.-P."/>
        </authorList>
    </citation>
    <scope>NUCLEOTIDE SEQUENCE [LARGE SCALE GENOMIC DNA]</scope>
    <source>
        <strain evidence="2 3">DSM 45518</strain>
    </source>
</reference>
<dbReference type="RefSeq" id="WP_184957299.1">
    <property type="nucleotide sequence ID" value="NZ_BOMC01000080.1"/>
</dbReference>
<comment type="caution">
    <text evidence="2">The sequence shown here is derived from an EMBL/GenBank/DDBJ whole genome shotgun (WGS) entry which is preliminary data.</text>
</comment>
<proteinExistence type="predicted"/>
<evidence type="ECO:0000313" key="2">
    <source>
        <dbReference type="EMBL" id="MBB4693421.1"/>
    </source>
</evidence>
<gene>
    <name evidence="2" type="ORF">BKA14_003569</name>
</gene>
<feature type="region of interest" description="Disordered" evidence="1">
    <location>
        <begin position="37"/>
        <end position="76"/>
    </location>
</feature>
<sequence>MEKLLVIQAPPNSQARPTVMPTLITCSNSSEQLDDATERWMPSEPPAPTAVMFTPADPVADRRKAPSTGPTEAEEY</sequence>